<protein>
    <submittedName>
        <fullName evidence="2">DUF466 domain-containing protein</fullName>
    </submittedName>
</protein>
<proteinExistence type="predicted"/>
<name>I2MT69_STRT9</name>
<keyword evidence="3" id="KW-1185">Reference proteome</keyword>
<evidence type="ECO:0000313" key="3">
    <source>
        <dbReference type="Proteomes" id="UP000005940"/>
    </source>
</evidence>
<evidence type="ECO:0000256" key="1">
    <source>
        <dbReference type="SAM" id="MobiDB-lite"/>
    </source>
</evidence>
<dbReference type="EMBL" id="CP029159">
    <property type="protein sequence ID" value="QKM71248.1"/>
    <property type="molecule type" value="Genomic_DNA"/>
</dbReference>
<sequence>MTAGAVGSGLRAVYRYLREVSGDTAYDRYCEHRRRARPGEPVPTRREFQRQRARRLEESPQSRCC</sequence>
<reference evidence="2 3" key="1">
    <citation type="journal article" date="2012" name="J. Bacteriol.">
        <title>Draft genome of Streptomyces tsukubaensis NRRL 18488, the producer of the clinically important immunosuppressant tacrolimus (FK506).</title>
        <authorList>
            <person name="Barreiro C."/>
            <person name="Prieto C."/>
            <person name="Sola-Landa A."/>
            <person name="Solera E."/>
            <person name="Martinez-Castro M."/>
            <person name="Perez-Redondo R."/>
            <person name="Garcia-Estrada C."/>
            <person name="Aparicio J.F."/>
            <person name="Fernandez-Martinez L.T."/>
            <person name="Santos-Aberturas J."/>
            <person name="Salehi-Najafabadi Z."/>
            <person name="Rodriguez-Garcia A."/>
            <person name="Tauch A."/>
            <person name="Martin J.F."/>
        </authorList>
    </citation>
    <scope>NUCLEOTIDE SEQUENCE [LARGE SCALE GENOMIC DNA]</scope>
    <source>
        <strain evidence="3">DSM 42081 / NBRC 108919 / NRRL 18488 / 9993</strain>
    </source>
</reference>
<evidence type="ECO:0000313" key="2">
    <source>
        <dbReference type="EMBL" id="QKM71248.1"/>
    </source>
</evidence>
<accession>I2MT69</accession>
<dbReference type="Pfam" id="PF04328">
    <property type="entry name" value="Sel_put"/>
    <property type="match status" value="1"/>
</dbReference>
<dbReference type="AlphaFoldDB" id="I2MT69"/>
<feature type="compositionally biased region" description="Basic and acidic residues" evidence="1">
    <location>
        <begin position="43"/>
        <end position="65"/>
    </location>
</feature>
<dbReference type="InterPro" id="IPR007423">
    <property type="entry name" value="Sel_put"/>
</dbReference>
<dbReference type="RefSeq" id="WP_006351065.1">
    <property type="nucleotide sequence ID" value="NZ_CP029159.1"/>
</dbReference>
<feature type="region of interest" description="Disordered" evidence="1">
    <location>
        <begin position="35"/>
        <end position="65"/>
    </location>
</feature>
<dbReference type="Proteomes" id="UP000005940">
    <property type="component" value="Chromosome"/>
</dbReference>
<organism evidence="2 3">
    <name type="scientific">Streptomyces tsukubensis (strain DSM 42081 / NBRC 108919 / NRRL 18488 / 9993)</name>
    <dbReference type="NCBI Taxonomy" id="1114943"/>
    <lineage>
        <taxon>Bacteria</taxon>
        <taxon>Bacillati</taxon>
        <taxon>Actinomycetota</taxon>
        <taxon>Actinomycetes</taxon>
        <taxon>Kitasatosporales</taxon>
        <taxon>Streptomycetaceae</taxon>
        <taxon>Streptomyces</taxon>
    </lineage>
</organism>
<gene>
    <name evidence="2" type="ORF">STSU_033210</name>
</gene>